<dbReference type="RefSeq" id="WP_201372770.1">
    <property type="nucleotide sequence ID" value="NZ_BNJG01000002.1"/>
</dbReference>
<keyword evidence="5" id="KW-1185">Reference proteome</keyword>
<organism evidence="4 5">
    <name type="scientific">Ktedonobacter robiniae</name>
    <dbReference type="NCBI Taxonomy" id="2778365"/>
    <lineage>
        <taxon>Bacteria</taxon>
        <taxon>Bacillati</taxon>
        <taxon>Chloroflexota</taxon>
        <taxon>Ktedonobacteria</taxon>
        <taxon>Ktedonobacterales</taxon>
        <taxon>Ktedonobacteraceae</taxon>
        <taxon>Ktedonobacter</taxon>
    </lineage>
</organism>
<dbReference type="InterPro" id="IPR000086">
    <property type="entry name" value="NUDIX_hydrolase_dom"/>
</dbReference>
<keyword evidence="2" id="KW-0378">Hydrolase</keyword>
<dbReference type="Gene3D" id="3.90.79.10">
    <property type="entry name" value="Nucleoside Triphosphate Pyrophosphohydrolase"/>
    <property type="match status" value="1"/>
</dbReference>
<comment type="caution">
    <text evidence="4">The sequence shown here is derived from an EMBL/GenBank/DDBJ whole genome shotgun (WGS) entry which is preliminary data.</text>
</comment>
<evidence type="ECO:0000256" key="2">
    <source>
        <dbReference type="ARBA" id="ARBA00022801"/>
    </source>
</evidence>
<dbReference type="Pfam" id="PF00293">
    <property type="entry name" value="NUDIX"/>
    <property type="match status" value="1"/>
</dbReference>
<protein>
    <recommendedName>
        <fullName evidence="3">Nudix hydrolase domain-containing protein</fullName>
    </recommendedName>
</protein>
<dbReference type="EMBL" id="BNJG01000002">
    <property type="protein sequence ID" value="GHO56214.1"/>
    <property type="molecule type" value="Genomic_DNA"/>
</dbReference>
<dbReference type="InterPro" id="IPR015797">
    <property type="entry name" value="NUDIX_hydrolase-like_dom_sf"/>
</dbReference>
<dbReference type="PANTHER" id="PTHR43046">
    <property type="entry name" value="GDP-MANNOSE MANNOSYL HYDROLASE"/>
    <property type="match status" value="1"/>
</dbReference>
<dbReference type="Proteomes" id="UP000654345">
    <property type="component" value="Unassembled WGS sequence"/>
</dbReference>
<name>A0ABQ3UU46_9CHLR</name>
<gene>
    <name evidence="4" type="ORF">KSB_46890</name>
</gene>
<evidence type="ECO:0000313" key="5">
    <source>
        <dbReference type="Proteomes" id="UP000654345"/>
    </source>
</evidence>
<reference evidence="4 5" key="1">
    <citation type="journal article" date="2021" name="Int. J. Syst. Evol. Microbiol.">
        <title>Reticulibacter mediterranei gen. nov., sp. nov., within the new family Reticulibacteraceae fam. nov., and Ktedonospora formicarum gen. nov., sp. nov., Ktedonobacter robiniae sp. nov., Dictyobacter formicarum sp. nov. and Dictyobacter arantiisoli sp. nov., belonging to the class Ktedonobacteria.</title>
        <authorList>
            <person name="Yabe S."/>
            <person name="Zheng Y."/>
            <person name="Wang C.M."/>
            <person name="Sakai Y."/>
            <person name="Abe K."/>
            <person name="Yokota A."/>
            <person name="Donadio S."/>
            <person name="Cavaletti L."/>
            <person name="Monciardini P."/>
        </authorList>
    </citation>
    <scope>NUCLEOTIDE SEQUENCE [LARGE SCALE GENOMIC DNA]</scope>
    <source>
        <strain evidence="4 5">SOSP1-30</strain>
    </source>
</reference>
<comment type="cofactor">
    <cofactor evidence="1">
        <name>Mg(2+)</name>
        <dbReference type="ChEBI" id="CHEBI:18420"/>
    </cofactor>
</comment>
<proteinExistence type="predicted"/>
<accession>A0ABQ3UU46</accession>
<dbReference type="PROSITE" id="PS51462">
    <property type="entry name" value="NUDIX"/>
    <property type="match status" value="1"/>
</dbReference>
<evidence type="ECO:0000256" key="1">
    <source>
        <dbReference type="ARBA" id="ARBA00001946"/>
    </source>
</evidence>
<evidence type="ECO:0000313" key="4">
    <source>
        <dbReference type="EMBL" id="GHO56214.1"/>
    </source>
</evidence>
<dbReference type="PANTHER" id="PTHR43046:SF13">
    <property type="entry name" value="NUDIX HYDROLASE DOMAIN-CONTAINING PROTEIN"/>
    <property type="match status" value="1"/>
</dbReference>
<sequence>MYRQPVREYPNRQYVTGEQQKPGTFLPDSTYAAALDALVICCADAALLHQGLWLIAKRAWEPHPDWWVIGGRMRKGELIEQALRRNLRRELHLDIPEDRLRNIIGYYSQIWDTRAWEPTTNGCHMFSITTSVNLTDEEKANVQLNEEYADSQWVYPLHVIENTDSFHPCLVQIARDIISK</sequence>
<dbReference type="SUPFAM" id="SSF55811">
    <property type="entry name" value="Nudix"/>
    <property type="match status" value="1"/>
</dbReference>
<evidence type="ECO:0000259" key="3">
    <source>
        <dbReference type="PROSITE" id="PS51462"/>
    </source>
</evidence>
<feature type="domain" description="Nudix hydrolase" evidence="3">
    <location>
        <begin position="30"/>
        <end position="176"/>
    </location>
</feature>